<proteinExistence type="predicted"/>
<evidence type="ECO:0000256" key="1">
    <source>
        <dbReference type="SAM" id="Phobius"/>
    </source>
</evidence>
<gene>
    <name evidence="2" type="ORF">RirG_208860</name>
</gene>
<feature type="transmembrane region" description="Helical" evidence="1">
    <location>
        <begin position="208"/>
        <end position="232"/>
    </location>
</feature>
<name>A0A015KCM0_RHIIW</name>
<feature type="transmembrane region" description="Helical" evidence="1">
    <location>
        <begin position="311"/>
        <end position="338"/>
    </location>
</feature>
<organism evidence="2 3">
    <name type="scientific">Rhizophagus irregularis (strain DAOM 197198w)</name>
    <name type="common">Glomus intraradices</name>
    <dbReference type="NCBI Taxonomy" id="1432141"/>
    <lineage>
        <taxon>Eukaryota</taxon>
        <taxon>Fungi</taxon>
        <taxon>Fungi incertae sedis</taxon>
        <taxon>Mucoromycota</taxon>
        <taxon>Glomeromycotina</taxon>
        <taxon>Glomeromycetes</taxon>
        <taxon>Glomerales</taxon>
        <taxon>Glomeraceae</taxon>
        <taxon>Rhizophagus</taxon>
    </lineage>
</organism>
<evidence type="ECO:0000313" key="2">
    <source>
        <dbReference type="EMBL" id="EXX57256.1"/>
    </source>
</evidence>
<feature type="transmembrane region" description="Helical" evidence="1">
    <location>
        <begin position="282"/>
        <end position="305"/>
    </location>
</feature>
<keyword evidence="3" id="KW-1185">Reference proteome</keyword>
<feature type="transmembrane region" description="Helical" evidence="1">
    <location>
        <begin position="100"/>
        <end position="121"/>
    </location>
</feature>
<keyword evidence="1" id="KW-1133">Transmembrane helix</keyword>
<dbReference type="AlphaFoldDB" id="A0A015KCM0"/>
<sequence>MSTSNFCEFTYGIHNCEGSKEYRILYIISIIIWSIPCIFSFSLIYWKLVYRKNLKLFNDKLFSPVEGFLIWCGISNLMRIIYCFVILFNSFSGYPIIRDLIYAFSWSPGFMGIYSFIAGMFQSILRMKFEQFTTSPTHRTFDNVIHENNDNRSRSTTVWIPKGYQVTITFWTLIILLLSLTTTSSIMMGLNRNIVRENNAYMKHNKAFLYANGFLHGTFWFNCTLVIVILIYHGRNLVRMVKESFALTGIQDARNRNVSDRIKRRLENAKVAFEAYVTKIRIFNYSIFILMLWFSASLIPIVVTYEKLFSALWIGLLFTAISNFLTPICLIAVLIGILKAELNPDREAATAEAVIELNEMNSYFSDVDSSEV</sequence>
<feature type="transmembrane region" description="Helical" evidence="1">
    <location>
        <begin position="24"/>
        <end position="46"/>
    </location>
</feature>
<evidence type="ECO:0008006" key="4">
    <source>
        <dbReference type="Google" id="ProtNLM"/>
    </source>
</evidence>
<dbReference type="HOGENOM" id="CLU_066923_0_0_1"/>
<accession>A0A015KCM0</accession>
<reference evidence="2 3" key="1">
    <citation type="submission" date="2014-02" db="EMBL/GenBank/DDBJ databases">
        <title>Single nucleus genome sequencing reveals high similarity among nuclei of an endomycorrhizal fungus.</title>
        <authorList>
            <person name="Lin K."/>
            <person name="Geurts R."/>
            <person name="Zhang Z."/>
            <person name="Limpens E."/>
            <person name="Saunders D.G."/>
            <person name="Mu D."/>
            <person name="Pang E."/>
            <person name="Cao H."/>
            <person name="Cha H."/>
            <person name="Lin T."/>
            <person name="Zhou Q."/>
            <person name="Shang Y."/>
            <person name="Li Y."/>
            <person name="Ivanov S."/>
            <person name="Sharma T."/>
            <person name="Velzen R.V."/>
            <person name="Ruijter N.D."/>
            <person name="Aanen D.K."/>
            <person name="Win J."/>
            <person name="Kamoun S."/>
            <person name="Bisseling T."/>
            <person name="Huang S."/>
        </authorList>
    </citation>
    <scope>NUCLEOTIDE SEQUENCE [LARGE SCALE GENOMIC DNA]</scope>
    <source>
        <strain evidence="3">DAOM197198w</strain>
    </source>
</reference>
<feature type="transmembrane region" description="Helical" evidence="1">
    <location>
        <begin position="67"/>
        <end position="88"/>
    </location>
</feature>
<dbReference type="OrthoDB" id="2352267at2759"/>
<feature type="transmembrane region" description="Helical" evidence="1">
    <location>
        <begin position="168"/>
        <end position="188"/>
    </location>
</feature>
<dbReference type="Proteomes" id="UP000022910">
    <property type="component" value="Unassembled WGS sequence"/>
</dbReference>
<protein>
    <recommendedName>
        <fullName evidence="4">G-protein coupled receptors family 1 profile domain-containing protein</fullName>
    </recommendedName>
</protein>
<keyword evidence="1" id="KW-0472">Membrane</keyword>
<keyword evidence="1" id="KW-0812">Transmembrane</keyword>
<evidence type="ECO:0000313" key="3">
    <source>
        <dbReference type="Proteomes" id="UP000022910"/>
    </source>
</evidence>
<dbReference type="EMBL" id="JEMT01027420">
    <property type="protein sequence ID" value="EXX57256.1"/>
    <property type="molecule type" value="Genomic_DNA"/>
</dbReference>
<comment type="caution">
    <text evidence="2">The sequence shown here is derived from an EMBL/GenBank/DDBJ whole genome shotgun (WGS) entry which is preliminary data.</text>
</comment>